<protein>
    <submittedName>
        <fullName evidence="1">Uncharacterized protein</fullName>
    </submittedName>
</protein>
<sequence>MKSVFFIGAGGQGKTTTAKLVAPVAGLEIVDGLSRSNPYPMGSDEGQDWLGMTVWLKSVHRIPKIHCRTPIDVWAYSKVYGTGNIARHEAYVESWLKKNPNIVYFPKYFLVEDDGFRPTDEKLAWEVDQWIQDVLYKYMQKDSDKVLRMARTLPEERAKVILSHFLSYN</sequence>
<evidence type="ECO:0000313" key="1">
    <source>
        <dbReference type="EMBL" id="AOZ63700.1"/>
    </source>
</evidence>
<organism evidence="1 2">
    <name type="scientific">Rhodococcus phage Weasels2</name>
    <dbReference type="NCBI Taxonomy" id="1897437"/>
    <lineage>
        <taxon>Viruses</taxon>
        <taxon>Duplodnaviria</taxon>
        <taxon>Heunggongvirae</taxon>
        <taxon>Uroviricota</taxon>
        <taxon>Caudoviricetes</taxon>
        <taxon>Weaselvirus</taxon>
        <taxon>Weaselvirus weasel</taxon>
    </lineage>
</organism>
<dbReference type="EMBL" id="KX774321">
    <property type="protein sequence ID" value="AOZ63700.1"/>
    <property type="molecule type" value="Genomic_DNA"/>
</dbReference>
<gene>
    <name evidence="1" type="ORF">SEA_WEASELS2_111</name>
</gene>
<reference evidence="2" key="1">
    <citation type="submission" date="2016-08" db="EMBL/GenBank/DDBJ databases">
        <authorList>
            <person name="Seilhamer J.J."/>
        </authorList>
    </citation>
    <scope>NUCLEOTIDE SEQUENCE [LARGE SCALE GENOMIC DNA]</scope>
</reference>
<name>A0A1I9SA94_9CAUD</name>
<proteinExistence type="predicted"/>
<evidence type="ECO:0000313" key="2">
    <source>
        <dbReference type="Proteomes" id="UP000224902"/>
    </source>
</evidence>
<dbReference type="Proteomes" id="UP000224902">
    <property type="component" value="Segment"/>
</dbReference>
<keyword evidence="2" id="KW-1185">Reference proteome</keyword>
<accession>A0A1I9SA94</accession>
<dbReference type="Gene3D" id="3.40.50.300">
    <property type="entry name" value="P-loop containing nucleotide triphosphate hydrolases"/>
    <property type="match status" value="1"/>
</dbReference>
<dbReference type="InterPro" id="IPR027417">
    <property type="entry name" value="P-loop_NTPase"/>
</dbReference>